<sequence length="67" mass="7577">MANSSLQFQQTQTQKRRQNIAITDIALQEIGPGWLVLDKMLEVVGIWRSGRTSSVVRSHAQVIKIQD</sequence>
<evidence type="ECO:0008006" key="3">
    <source>
        <dbReference type="Google" id="ProtNLM"/>
    </source>
</evidence>
<dbReference type="AlphaFoldDB" id="A0AAV6KRM7"/>
<protein>
    <recommendedName>
        <fullName evidence="3">Translation initiation factor 1</fullName>
    </recommendedName>
</protein>
<proteinExistence type="predicted"/>
<keyword evidence="2" id="KW-1185">Reference proteome</keyword>
<dbReference type="Proteomes" id="UP000823749">
    <property type="component" value="Chromosome 4"/>
</dbReference>
<dbReference type="EMBL" id="JACTNZ010000004">
    <property type="protein sequence ID" value="KAG5555310.1"/>
    <property type="molecule type" value="Genomic_DNA"/>
</dbReference>
<evidence type="ECO:0000313" key="1">
    <source>
        <dbReference type="EMBL" id="KAG5555310.1"/>
    </source>
</evidence>
<name>A0AAV6KRM7_9ERIC</name>
<comment type="caution">
    <text evidence="1">The sequence shown here is derived from an EMBL/GenBank/DDBJ whole genome shotgun (WGS) entry which is preliminary data.</text>
</comment>
<accession>A0AAV6KRM7</accession>
<gene>
    <name evidence="1" type="ORF">RHGRI_012746</name>
</gene>
<organism evidence="1 2">
    <name type="scientific">Rhododendron griersonianum</name>
    <dbReference type="NCBI Taxonomy" id="479676"/>
    <lineage>
        <taxon>Eukaryota</taxon>
        <taxon>Viridiplantae</taxon>
        <taxon>Streptophyta</taxon>
        <taxon>Embryophyta</taxon>
        <taxon>Tracheophyta</taxon>
        <taxon>Spermatophyta</taxon>
        <taxon>Magnoliopsida</taxon>
        <taxon>eudicotyledons</taxon>
        <taxon>Gunneridae</taxon>
        <taxon>Pentapetalae</taxon>
        <taxon>asterids</taxon>
        <taxon>Ericales</taxon>
        <taxon>Ericaceae</taxon>
        <taxon>Ericoideae</taxon>
        <taxon>Rhodoreae</taxon>
        <taxon>Rhododendron</taxon>
    </lineage>
</organism>
<evidence type="ECO:0000313" key="2">
    <source>
        <dbReference type="Proteomes" id="UP000823749"/>
    </source>
</evidence>
<reference evidence="1" key="1">
    <citation type="submission" date="2020-08" db="EMBL/GenBank/DDBJ databases">
        <title>Plant Genome Project.</title>
        <authorList>
            <person name="Zhang R.-G."/>
        </authorList>
    </citation>
    <scope>NUCLEOTIDE SEQUENCE</scope>
    <source>
        <strain evidence="1">WSP0</strain>
        <tissue evidence="1">Leaf</tissue>
    </source>
</reference>